<dbReference type="AlphaFoldDB" id="X1VEQ8"/>
<organism evidence="1">
    <name type="scientific">marine sediment metagenome</name>
    <dbReference type="NCBI Taxonomy" id="412755"/>
    <lineage>
        <taxon>unclassified sequences</taxon>
        <taxon>metagenomes</taxon>
        <taxon>ecological metagenomes</taxon>
    </lineage>
</organism>
<evidence type="ECO:0000313" key="1">
    <source>
        <dbReference type="EMBL" id="GAJ12701.1"/>
    </source>
</evidence>
<dbReference type="EMBL" id="BARW01031066">
    <property type="protein sequence ID" value="GAJ12701.1"/>
    <property type="molecule type" value="Genomic_DNA"/>
</dbReference>
<name>X1VEQ8_9ZZZZ</name>
<reference evidence="1" key="1">
    <citation type="journal article" date="2014" name="Front. Microbiol.">
        <title>High frequency of phylogenetically diverse reductive dehalogenase-homologous genes in deep subseafloor sedimentary metagenomes.</title>
        <authorList>
            <person name="Kawai M."/>
            <person name="Futagami T."/>
            <person name="Toyoda A."/>
            <person name="Takaki Y."/>
            <person name="Nishi S."/>
            <person name="Hori S."/>
            <person name="Arai W."/>
            <person name="Tsubouchi T."/>
            <person name="Morono Y."/>
            <person name="Uchiyama I."/>
            <person name="Ito T."/>
            <person name="Fujiyama A."/>
            <person name="Inagaki F."/>
            <person name="Takami H."/>
        </authorList>
    </citation>
    <scope>NUCLEOTIDE SEQUENCE</scope>
    <source>
        <strain evidence="1">Expedition CK06-06</strain>
    </source>
</reference>
<accession>X1VEQ8</accession>
<protein>
    <submittedName>
        <fullName evidence="1">Uncharacterized protein</fullName>
    </submittedName>
</protein>
<sequence>MLRGTVVRVNDKVKPKHLKGTVGIAVERITNSGYIKVHSKYEGYITGLCYPEDNLDIIENPIEL</sequence>
<proteinExistence type="predicted"/>
<gene>
    <name evidence="1" type="ORF">S12H4_49507</name>
</gene>
<comment type="caution">
    <text evidence="1">The sequence shown here is derived from an EMBL/GenBank/DDBJ whole genome shotgun (WGS) entry which is preliminary data.</text>
</comment>